<dbReference type="KEGG" id="fcy:FRACYDRAFT_206381"/>
<evidence type="ECO:0000256" key="1">
    <source>
        <dbReference type="ARBA" id="ARBA00011047"/>
    </source>
</evidence>
<gene>
    <name evidence="3" type="ORF">FRACYDRAFT_206381</name>
</gene>
<organism evidence="3 4">
    <name type="scientific">Fragilariopsis cylindrus CCMP1102</name>
    <dbReference type="NCBI Taxonomy" id="635003"/>
    <lineage>
        <taxon>Eukaryota</taxon>
        <taxon>Sar</taxon>
        <taxon>Stramenopiles</taxon>
        <taxon>Ochrophyta</taxon>
        <taxon>Bacillariophyta</taxon>
        <taxon>Bacillariophyceae</taxon>
        <taxon>Bacillariophycidae</taxon>
        <taxon>Bacillariales</taxon>
        <taxon>Bacillariaceae</taxon>
        <taxon>Fragilariopsis</taxon>
    </lineage>
</organism>
<dbReference type="PANTHER" id="PTHR15323:SF6">
    <property type="entry name" value="CELL DIVISION CYCLE PROTEIN 123 HOMOLOG"/>
    <property type="match status" value="1"/>
</dbReference>
<feature type="region of interest" description="Disordered" evidence="2">
    <location>
        <begin position="143"/>
        <end position="173"/>
    </location>
</feature>
<dbReference type="Proteomes" id="UP000095751">
    <property type="component" value="Unassembled WGS sequence"/>
</dbReference>
<name>A0A1E7FTM6_9STRA</name>
<dbReference type="InParanoid" id="A0A1E7FTM6"/>
<evidence type="ECO:0000256" key="2">
    <source>
        <dbReference type="SAM" id="MobiDB-lite"/>
    </source>
</evidence>
<dbReference type="GO" id="GO:0005737">
    <property type="term" value="C:cytoplasm"/>
    <property type="evidence" value="ECO:0007669"/>
    <property type="project" value="TreeGrafter"/>
</dbReference>
<proteinExistence type="inferred from homology"/>
<comment type="similarity">
    <text evidence="1">Belongs to the CDC123 family.</text>
</comment>
<evidence type="ECO:0000313" key="4">
    <source>
        <dbReference type="Proteomes" id="UP000095751"/>
    </source>
</evidence>
<keyword evidence="4" id="KW-1185">Reference proteome</keyword>
<dbReference type="Pfam" id="PF07065">
    <property type="entry name" value="D123"/>
    <property type="match status" value="1"/>
</dbReference>
<protein>
    <submittedName>
        <fullName evidence="3">D123-domain-containing protein</fullName>
    </submittedName>
</protein>
<evidence type="ECO:0000313" key="3">
    <source>
        <dbReference type="EMBL" id="OEU21530.1"/>
    </source>
</evidence>
<accession>A0A1E7FTM6</accession>
<dbReference type="InterPro" id="IPR009772">
    <property type="entry name" value="CDC123"/>
</dbReference>
<dbReference type="PANTHER" id="PTHR15323">
    <property type="entry name" value="D123 PROTEIN"/>
    <property type="match status" value="1"/>
</dbReference>
<sequence length="443" mass="50271">MTMDQQSGGMDATKQDSNNNNTNESRETDADADADADAGSCGPRPTIREVLACQTSSWYSTFSNIVPLLNKNDNNGENDNDNNNNDNQIKLRKNITIKSVIISGQELLTIAPTFEKYLLYDGVKLPHDATKLSSCAGYSSNREVTFDSDDEDAGWGAGESDSEVEGSDSDSLEEKEEINFHFPQLNQKIMDILNKGNHNKGKGKASFGNDGVVPKLNWSAPRDSIWINEGTLKCHTPGDIYLLLKSSDFITYDILYNSLKGCSDYNDNLMTLFPPLELTLKKWCNLNPCQEFRCFIRRDELLCVSQRQHSVHYPYLITQSQTTSQTQTQIENYVMDIYIDKKDRIWILDFNPWSTNTDSLLYDWNELTSMDNDDDHDEDRIRITEAGGSQVKPDPLSSYRAPIDTVNLASMTQNGNDSKQFEEFMKLCQKRPTYWEDNDEDSE</sequence>
<dbReference type="OrthoDB" id="360540at2759"/>
<feature type="compositionally biased region" description="Acidic residues" evidence="2">
    <location>
        <begin position="160"/>
        <end position="173"/>
    </location>
</feature>
<reference evidence="3 4" key="1">
    <citation type="submission" date="2016-09" db="EMBL/GenBank/DDBJ databases">
        <title>Extensive genetic diversity and differential bi-allelic expression allows diatom success in the polar Southern Ocean.</title>
        <authorList>
            <consortium name="DOE Joint Genome Institute"/>
            <person name="Mock T."/>
            <person name="Otillar R.P."/>
            <person name="Strauss J."/>
            <person name="Dupont C."/>
            <person name="Frickenhaus S."/>
            <person name="Maumus F."/>
            <person name="Mcmullan M."/>
            <person name="Sanges R."/>
            <person name="Schmutz J."/>
            <person name="Toseland A."/>
            <person name="Valas R."/>
            <person name="Veluchamy A."/>
            <person name="Ward B.J."/>
            <person name="Allen A."/>
            <person name="Barry K."/>
            <person name="Falciatore A."/>
            <person name="Ferrante M."/>
            <person name="Fortunato A.E."/>
            <person name="Gloeckner G."/>
            <person name="Gruber A."/>
            <person name="Hipkin R."/>
            <person name="Janech M."/>
            <person name="Kroth P."/>
            <person name="Leese F."/>
            <person name="Lindquist E."/>
            <person name="Lyon B.R."/>
            <person name="Martin J."/>
            <person name="Mayer C."/>
            <person name="Parker M."/>
            <person name="Quesneville H."/>
            <person name="Raymond J."/>
            <person name="Uhlig C."/>
            <person name="Valentin K.U."/>
            <person name="Worden A.Z."/>
            <person name="Armbrust E.V."/>
            <person name="Bowler C."/>
            <person name="Green B."/>
            <person name="Moulton V."/>
            <person name="Van Oosterhout C."/>
            <person name="Grigoriev I."/>
        </authorList>
    </citation>
    <scope>NUCLEOTIDE SEQUENCE [LARGE SCALE GENOMIC DNA]</scope>
    <source>
        <strain evidence="3 4">CCMP1102</strain>
    </source>
</reference>
<feature type="region of interest" description="Disordered" evidence="2">
    <location>
        <begin position="1"/>
        <end position="43"/>
    </location>
</feature>
<dbReference type="EMBL" id="KV784354">
    <property type="protein sequence ID" value="OEU21530.1"/>
    <property type="molecule type" value="Genomic_DNA"/>
</dbReference>
<dbReference type="AlphaFoldDB" id="A0A1E7FTM6"/>